<organism evidence="6">
    <name type="scientific">Cupriavidus taiwanensis</name>
    <dbReference type="NCBI Taxonomy" id="164546"/>
    <lineage>
        <taxon>Bacteria</taxon>
        <taxon>Pseudomonadati</taxon>
        <taxon>Pseudomonadota</taxon>
        <taxon>Betaproteobacteria</taxon>
        <taxon>Burkholderiales</taxon>
        <taxon>Burkholderiaceae</taxon>
        <taxon>Cupriavidus</taxon>
    </lineage>
</organism>
<dbReference type="EMBL" id="OFSP01000013">
    <property type="protein sequence ID" value="SOY47931.1"/>
    <property type="molecule type" value="Genomic_DNA"/>
</dbReference>
<evidence type="ECO:0000259" key="5">
    <source>
        <dbReference type="PROSITE" id="PS50931"/>
    </source>
</evidence>
<evidence type="ECO:0000256" key="4">
    <source>
        <dbReference type="ARBA" id="ARBA00023163"/>
    </source>
</evidence>
<dbReference type="PANTHER" id="PTHR30126">
    <property type="entry name" value="HTH-TYPE TRANSCRIPTIONAL REGULATOR"/>
    <property type="match status" value="1"/>
</dbReference>
<sequence length="336" mass="36692">MIGLHYSAPPVTKKANISFRCRKKFLSIERRGDKAFFACVCTMSTVRFLRTFVAVAEHGSFAAAAAQVALTQAAVSLQMRALEVELRRELFDRNGRVAVLNADGRALLPQARRLLALYEEMRLPLASAETMAGAVAVGAVVSVMGGLSHAVARMKRTYPALEVRLVGAKSIELAAQVEAGELDAAILVEGAARVPGSLRWTPLYQEPLVAIAARGSPGRDAREALAANPYLRFDRSQRTGVLVERALRRAHLKVNEFLELNAIEALVELVRQEVGVTVVPLLRRARWRDDDALRVLPLLVNGEPVMRQIGMLERRDHGRGQVTAAVRAACSELFGA</sequence>
<keyword evidence="3" id="KW-0238">DNA-binding</keyword>
<feature type="domain" description="HTH lysR-type" evidence="5">
    <location>
        <begin position="49"/>
        <end position="101"/>
    </location>
</feature>
<dbReference type="InterPro" id="IPR036390">
    <property type="entry name" value="WH_DNA-bd_sf"/>
</dbReference>
<protein>
    <submittedName>
        <fullName evidence="6">Transcriptional Regulator, LysR family</fullName>
    </submittedName>
</protein>
<dbReference type="PROSITE" id="PS50931">
    <property type="entry name" value="HTH_LYSR"/>
    <property type="match status" value="1"/>
</dbReference>
<dbReference type="GO" id="GO:0003700">
    <property type="term" value="F:DNA-binding transcription factor activity"/>
    <property type="evidence" value="ECO:0007669"/>
    <property type="project" value="InterPro"/>
</dbReference>
<dbReference type="GO" id="GO:0000976">
    <property type="term" value="F:transcription cis-regulatory region binding"/>
    <property type="evidence" value="ECO:0007669"/>
    <property type="project" value="TreeGrafter"/>
</dbReference>
<name>A0A375BMK0_9BURK</name>
<evidence type="ECO:0000256" key="3">
    <source>
        <dbReference type="ARBA" id="ARBA00023125"/>
    </source>
</evidence>
<accession>A0A375BMK0</accession>
<gene>
    <name evidence="6" type="ORF">CBM2589_B200265</name>
</gene>
<dbReference type="Pfam" id="PF00126">
    <property type="entry name" value="HTH_1"/>
    <property type="match status" value="1"/>
</dbReference>
<dbReference type="PANTHER" id="PTHR30126:SF94">
    <property type="entry name" value="LYSR FAMILY TRANSCRIPTIONAL REGULATOR"/>
    <property type="match status" value="1"/>
</dbReference>
<keyword evidence="2" id="KW-0805">Transcription regulation</keyword>
<dbReference type="PRINTS" id="PR00039">
    <property type="entry name" value="HTHLYSR"/>
</dbReference>
<dbReference type="InterPro" id="IPR005119">
    <property type="entry name" value="LysR_subst-bd"/>
</dbReference>
<dbReference type="Gene3D" id="3.40.190.290">
    <property type="match status" value="1"/>
</dbReference>
<comment type="caution">
    <text evidence="6">The sequence shown here is derived from an EMBL/GenBank/DDBJ whole genome shotgun (WGS) entry which is preliminary data.</text>
</comment>
<comment type="similarity">
    <text evidence="1">Belongs to the LysR transcriptional regulatory family.</text>
</comment>
<dbReference type="SUPFAM" id="SSF46785">
    <property type="entry name" value="Winged helix' DNA-binding domain"/>
    <property type="match status" value="1"/>
</dbReference>
<dbReference type="AlphaFoldDB" id="A0A375BMK0"/>
<keyword evidence="4" id="KW-0804">Transcription</keyword>
<evidence type="ECO:0000313" key="6">
    <source>
        <dbReference type="EMBL" id="SOY47931.1"/>
    </source>
</evidence>
<dbReference type="Pfam" id="PF03466">
    <property type="entry name" value="LysR_substrate"/>
    <property type="match status" value="1"/>
</dbReference>
<dbReference type="InterPro" id="IPR036388">
    <property type="entry name" value="WH-like_DNA-bd_sf"/>
</dbReference>
<dbReference type="SUPFAM" id="SSF53850">
    <property type="entry name" value="Periplasmic binding protein-like II"/>
    <property type="match status" value="1"/>
</dbReference>
<dbReference type="Gene3D" id="1.10.10.10">
    <property type="entry name" value="Winged helix-like DNA-binding domain superfamily/Winged helix DNA-binding domain"/>
    <property type="match status" value="1"/>
</dbReference>
<dbReference type="Proteomes" id="UP000256297">
    <property type="component" value="Chromosome CBM2589_b"/>
</dbReference>
<dbReference type="InterPro" id="IPR000847">
    <property type="entry name" value="LysR_HTH_N"/>
</dbReference>
<evidence type="ECO:0000256" key="1">
    <source>
        <dbReference type="ARBA" id="ARBA00009437"/>
    </source>
</evidence>
<proteinExistence type="inferred from homology"/>
<reference evidence="6" key="1">
    <citation type="submission" date="2018-01" db="EMBL/GenBank/DDBJ databases">
        <authorList>
            <person name="Clerissi C."/>
        </authorList>
    </citation>
    <scope>NUCLEOTIDE SEQUENCE</scope>
    <source>
        <strain evidence="6">Cupriavidus taiwanensis STM 3521</strain>
    </source>
</reference>
<evidence type="ECO:0000256" key="2">
    <source>
        <dbReference type="ARBA" id="ARBA00023015"/>
    </source>
</evidence>